<reference evidence="3 4" key="1">
    <citation type="submission" date="2018-08" db="EMBL/GenBank/DDBJ databases">
        <title>Draft genome sequences of two Aspergillus turcosus clinical strains isolated from bronchoalveolar lavage fluid: one azole-susceptible and the other azole-resistant.</title>
        <authorList>
            <person name="Parent-Michaud M."/>
            <person name="Dufresne P.J."/>
            <person name="Fournier E."/>
            <person name="Martineau C."/>
            <person name="Moreira S."/>
            <person name="Perkins V."/>
            <person name="De Repentigny L."/>
            <person name="Dufresne S.F."/>
        </authorList>
    </citation>
    <scope>NUCLEOTIDE SEQUENCE [LARGE SCALE GENOMIC DNA]</scope>
    <source>
        <strain evidence="3">HMR AF 1038</strain>
    </source>
</reference>
<dbReference type="STRING" id="1245748.A0A3R7FQU2"/>
<dbReference type="EMBL" id="NIDN02000133">
    <property type="protein sequence ID" value="RLL95886.1"/>
    <property type="molecule type" value="Genomic_DNA"/>
</dbReference>
<accession>A0A3R7FQU2</accession>
<feature type="coiled-coil region" evidence="1">
    <location>
        <begin position="396"/>
        <end position="430"/>
    </location>
</feature>
<evidence type="ECO:0000256" key="1">
    <source>
        <dbReference type="SAM" id="Coils"/>
    </source>
</evidence>
<keyword evidence="4" id="KW-1185">Reference proteome</keyword>
<keyword evidence="1" id="KW-0175">Coiled coil</keyword>
<dbReference type="Proteomes" id="UP000215289">
    <property type="component" value="Unassembled WGS sequence"/>
</dbReference>
<dbReference type="AlphaFoldDB" id="A0A3R7FQU2"/>
<dbReference type="OrthoDB" id="4471998at2759"/>
<evidence type="ECO:0000313" key="4">
    <source>
        <dbReference type="Proteomes" id="UP000215289"/>
    </source>
</evidence>
<gene>
    <name evidence="3" type="ORF">CFD26_104390</name>
</gene>
<protein>
    <submittedName>
        <fullName evidence="3">Uncharacterized protein</fullName>
    </submittedName>
</protein>
<comment type="caution">
    <text evidence="3">The sequence shown here is derived from an EMBL/GenBank/DDBJ whole genome shotgun (WGS) entry which is preliminary data.</text>
</comment>
<evidence type="ECO:0000313" key="3">
    <source>
        <dbReference type="EMBL" id="RLL95886.1"/>
    </source>
</evidence>
<evidence type="ECO:0000256" key="2">
    <source>
        <dbReference type="SAM" id="MobiDB-lite"/>
    </source>
</evidence>
<feature type="region of interest" description="Disordered" evidence="2">
    <location>
        <begin position="281"/>
        <end position="306"/>
    </location>
</feature>
<proteinExistence type="predicted"/>
<name>A0A3R7FQU2_9EURO</name>
<sequence>MRGSTLHWIRQAQLRDSPIPWRWTDGEGPFIPFKTSNKVDMERMAEEWKLVDAVWDYDVWGYPPARTRLSDAAVFKLLVKKIPKRRSEQWPFDFNSRGQMRLEREPLGPTVWIEFAGRYYYPEIAGRYVLGGEVAGMMHSWYIEPPHAVRRNEIYFGRVEVPSWAKDQGAIIVSPEDTRGLIFCDHAPVSWEGRLVYQIIWAKEVSVECPQDLTRATVVTEGKTESGQDAILVDYGSDEEPEDTQDSTEMIDVKNEDMKEEDVNEEDVKRESIPMKSEVVNGSQRFHRPRTLKRKPESPVNTHRKRCKAEITVVKIKRIPIKSEVINGSQEVHLENRTAAEPLITTPQQQSSARMPKREGECRVVTVHNKSRRATSTASTQSGGTEPWVETALQTIRQAASVNREHQAQLRRIREAVTSLQARVDALEASAPLPRALEDVRNLMAEHQDDVRGTAEIGRAMEIILQKLPS</sequence>
<organism evidence="3 4">
    <name type="scientific">Aspergillus turcosus</name>
    <dbReference type="NCBI Taxonomy" id="1245748"/>
    <lineage>
        <taxon>Eukaryota</taxon>
        <taxon>Fungi</taxon>
        <taxon>Dikarya</taxon>
        <taxon>Ascomycota</taxon>
        <taxon>Pezizomycotina</taxon>
        <taxon>Eurotiomycetes</taxon>
        <taxon>Eurotiomycetidae</taxon>
        <taxon>Eurotiales</taxon>
        <taxon>Aspergillaceae</taxon>
        <taxon>Aspergillus</taxon>
        <taxon>Aspergillus subgen. Fumigati</taxon>
    </lineage>
</organism>